<feature type="region of interest" description="Disordered" evidence="1">
    <location>
        <begin position="673"/>
        <end position="717"/>
    </location>
</feature>
<feature type="region of interest" description="Disordered" evidence="1">
    <location>
        <begin position="634"/>
        <end position="657"/>
    </location>
</feature>
<dbReference type="InterPro" id="IPR057840">
    <property type="entry name" value="FimV_N"/>
</dbReference>
<feature type="compositionally biased region" description="Low complexity" evidence="1">
    <location>
        <begin position="394"/>
        <end position="410"/>
    </location>
</feature>
<dbReference type="HOGENOM" id="CLU_369570_0_0_4"/>
<accession>H3KFA0</accession>
<evidence type="ECO:0000256" key="2">
    <source>
        <dbReference type="SAM" id="Phobius"/>
    </source>
</evidence>
<protein>
    <submittedName>
        <fullName evidence="4">FimV domain protein</fullName>
    </submittedName>
</protein>
<keyword evidence="5" id="KW-1185">Reference proteome</keyword>
<evidence type="ECO:0000256" key="1">
    <source>
        <dbReference type="SAM" id="MobiDB-lite"/>
    </source>
</evidence>
<organism evidence="4 5">
    <name type="scientific">Sutterella parvirubra YIT 11816</name>
    <dbReference type="NCBI Taxonomy" id="762967"/>
    <lineage>
        <taxon>Bacteria</taxon>
        <taxon>Pseudomonadati</taxon>
        <taxon>Pseudomonadota</taxon>
        <taxon>Betaproteobacteria</taxon>
        <taxon>Burkholderiales</taxon>
        <taxon>Sutterellaceae</taxon>
        <taxon>Sutterella</taxon>
    </lineage>
</organism>
<reference evidence="4 5" key="1">
    <citation type="submission" date="2011-11" db="EMBL/GenBank/DDBJ databases">
        <authorList>
            <person name="Weinstock G."/>
            <person name="Sodergren E."/>
            <person name="Clifton S."/>
            <person name="Fulton L."/>
            <person name="Fulton B."/>
            <person name="Courtney L."/>
            <person name="Fronick C."/>
            <person name="Harrison M."/>
            <person name="Strong C."/>
            <person name="Farmer C."/>
            <person name="Delahaunty K."/>
            <person name="Markovic C."/>
            <person name="Hall O."/>
            <person name="Minx P."/>
            <person name="Tomlinson C."/>
            <person name="Mitreva M."/>
            <person name="Hou S."/>
            <person name="Chen J."/>
            <person name="Wollam A."/>
            <person name="Pepin K.H."/>
            <person name="Johnson M."/>
            <person name="Bhonagiri V."/>
            <person name="Zhang X."/>
            <person name="Suruliraj S."/>
            <person name="Warren W."/>
            <person name="Chinwalla A."/>
            <person name="Mardis E.R."/>
            <person name="Wilson R.K."/>
        </authorList>
    </citation>
    <scope>NUCLEOTIDE SEQUENCE [LARGE SCALE GENOMIC DNA]</scope>
    <source>
        <strain evidence="4 5">YIT 11816</strain>
    </source>
</reference>
<dbReference type="AlphaFoldDB" id="H3KFA0"/>
<dbReference type="EMBL" id="AFBQ01000203">
    <property type="protein sequence ID" value="EHY31199.1"/>
    <property type="molecule type" value="Genomic_DNA"/>
</dbReference>
<evidence type="ECO:0000313" key="4">
    <source>
        <dbReference type="EMBL" id="EHY31199.1"/>
    </source>
</evidence>
<proteinExistence type="predicted"/>
<feature type="non-terminal residue" evidence="4">
    <location>
        <position position="1"/>
    </location>
</feature>
<dbReference type="PATRIC" id="fig|762967.3.peg.1115"/>
<feature type="region of interest" description="Disordered" evidence="1">
    <location>
        <begin position="171"/>
        <end position="205"/>
    </location>
</feature>
<keyword evidence="2" id="KW-1133">Transmembrane helix</keyword>
<comment type="caution">
    <text evidence="4">The sequence shown here is derived from an EMBL/GenBank/DDBJ whole genome shotgun (WGS) entry which is preliminary data.</text>
</comment>
<dbReference type="Proteomes" id="UP000004956">
    <property type="component" value="Unassembled WGS sequence"/>
</dbReference>
<keyword evidence="2" id="KW-0472">Membrane</keyword>
<feature type="compositionally biased region" description="Basic and acidic residues" evidence="1">
    <location>
        <begin position="178"/>
        <end position="200"/>
    </location>
</feature>
<evidence type="ECO:0000313" key="5">
    <source>
        <dbReference type="Proteomes" id="UP000004956"/>
    </source>
</evidence>
<gene>
    <name evidence="4" type="ORF">HMPREF9440_01417</name>
</gene>
<dbReference type="Pfam" id="PF25800">
    <property type="entry name" value="FimV_N"/>
    <property type="match status" value="1"/>
</dbReference>
<dbReference type="InterPro" id="IPR038440">
    <property type="entry name" value="FimV_C_sf"/>
</dbReference>
<evidence type="ECO:0000259" key="3">
    <source>
        <dbReference type="Pfam" id="PF25800"/>
    </source>
</evidence>
<keyword evidence="2" id="KW-0812">Transmembrane</keyword>
<sequence length="769" mass="80126">IMLKPVTQGDRAGVRSFSKTAAPVWGFSMTISRSTLAAALASALIPLSASAVSLGDLTVESRPGEPLDAVLMIDDVDMTVSPLLVRVAPPATYLREGVQWPEQAQDLRITKDRATSGVSVRVVGDEKLDGTFPLLIELNAGGAVTVRQYEISAVDGVFRVTPVAERTTVRPASEVDAADAKAEAEEAKTADAKEAKAEQKPRRRQGRWAPLVVQEYVAEHGFDASKPFKVGRDMTLWSIAKLYHPGYAGATMEQTLVAFMEKNAQAFPSGDASSLTVGAELVPPTADEVFSIDPEEAFRKIRGNEAVPPVTAQLIEAQKRSRAFAAEVAKVQQAERDAGRGPDAAAAAGAALLAAAPTKADAAQRTDETAGETTTGAVEQMAVPTTLPAEASVGADTTATTEGAAAPAGDAQDEETLDAGSIVATGSDVPDTGAAPETGAGGEAAADAKTESAAQTEPAAEPEKKGFDAAWLAVIAVIAAVLGLFLILRRRKDEPKDSEGGCGTEKKGPAVVKLSRDVPKTSDAQITALKATVDEAVKNGTTGGAMGAGAMAYQAAQREEAMKAEAEKSTEAAKAEKADAPQDLYEKQPWLVPDEGMDAIAKAPAMPVSALDEARLNEAASAVSALDLTEKPSASTLAAEPAPKPAKPAMPGSNGEAVPLFKVSATMRPVRQPMNPAAAPASAVQPEAKPAEPAAPEVPEAPEEKRSPKEQALSESMEAQLKLAESFIGLGALPEAKELLTEVIRHGLEPQRRRAEFLMARIESADEKR</sequence>
<name>H3KFA0_9BURK</name>
<dbReference type="Gene3D" id="1.20.58.2200">
    <property type="match status" value="1"/>
</dbReference>
<feature type="compositionally biased region" description="Low complexity" evidence="1">
    <location>
        <begin position="673"/>
        <end position="698"/>
    </location>
</feature>
<feature type="region of interest" description="Disordered" evidence="1">
    <location>
        <begin position="359"/>
        <end position="464"/>
    </location>
</feature>
<feature type="transmembrane region" description="Helical" evidence="2">
    <location>
        <begin position="469"/>
        <end position="488"/>
    </location>
</feature>
<feature type="domain" description="FimV N-terminal" evidence="3">
    <location>
        <begin position="53"/>
        <end position="151"/>
    </location>
</feature>
<dbReference type="STRING" id="762967.HMPREF9440_01417"/>
<feature type="compositionally biased region" description="Low complexity" evidence="1">
    <location>
        <begin position="430"/>
        <end position="454"/>
    </location>
</feature>